<evidence type="ECO:0000313" key="2">
    <source>
        <dbReference type="Proteomes" id="UP000199474"/>
    </source>
</evidence>
<dbReference type="STRING" id="640948.SAMN05216238_106134"/>
<keyword evidence="2" id="KW-1185">Reference proteome</keyword>
<evidence type="ECO:0000313" key="1">
    <source>
        <dbReference type="EMBL" id="SFD95656.1"/>
    </source>
</evidence>
<sequence length="121" mass="14362">MPALKSAYCSFVCLTSNATLFKHSRKQLEYARLLWDSEPKRPRSERFLLTRRLVESPRKASIFQLRLKKVSQTIQSNFTSQFMNFTSKTALRLQLKNIFIRRPILFSDPEYSGKVYYMELK</sequence>
<protein>
    <submittedName>
        <fullName evidence="1">Uncharacterized protein</fullName>
    </submittedName>
</protein>
<gene>
    <name evidence="1" type="ORF">SAMN05216238_106134</name>
</gene>
<name>A0A1I1WKJ2_9BACI</name>
<dbReference type="Proteomes" id="UP000199474">
    <property type="component" value="Unassembled WGS sequence"/>
</dbReference>
<reference evidence="2" key="1">
    <citation type="submission" date="2016-10" db="EMBL/GenBank/DDBJ databases">
        <authorList>
            <person name="Varghese N."/>
            <person name="Submissions S."/>
        </authorList>
    </citation>
    <scope>NUCLEOTIDE SEQUENCE [LARGE SCALE GENOMIC DNA]</scope>
    <source>
        <strain evidence="2">DSM 22530</strain>
    </source>
</reference>
<proteinExistence type="predicted"/>
<organism evidence="1 2">
    <name type="scientific">Lentibacillus persicus</name>
    <dbReference type="NCBI Taxonomy" id="640948"/>
    <lineage>
        <taxon>Bacteria</taxon>
        <taxon>Bacillati</taxon>
        <taxon>Bacillota</taxon>
        <taxon>Bacilli</taxon>
        <taxon>Bacillales</taxon>
        <taxon>Bacillaceae</taxon>
        <taxon>Lentibacillus</taxon>
    </lineage>
</organism>
<dbReference type="EMBL" id="FOMR01000006">
    <property type="protein sequence ID" value="SFD95656.1"/>
    <property type="molecule type" value="Genomic_DNA"/>
</dbReference>
<accession>A0A1I1WKJ2</accession>
<dbReference type="AlphaFoldDB" id="A0A1I1WKJ2"/>